<dbReference type="CDD" id="cd00614">
    <property type="entry name" value="CGS_like"/>
    <property type="match status" value="1"/>
</dbReference>
<keyword evidence="11" id="KW-1185">Reference proteome</keyword>
<dbReference type="AlphaFoldDB" id="A0AAN9U2M6"/>
<dbReference type="Gene3D" id="3.90.1150.10">
    <property type="entry name" value="Aspartate Aminotransferase, domain 1"/>
    <property type="match status" value="1"/>
</dbReference>
<evidence type="ECO:0000256" key="3">
    <source>
        <dbReference type="ARBA" id="ARBA00009077"/>
    </source>
</evidence>
<evidence type="ECO:0000256" key="7">
    <source>
        <dbReference type="ARBA" id="ARBA00029853"/>
    </source>
</evidence>
<dbReference type="GO" id="GO:0019346">
    <property type="term" value="P:transsulfuration"/>
    <property type="evidence" value="ECO:0007669"/>
    <property type="project" value="InterPro"/>
</dbReference>
<dbReference type="PIRSF" id="PIRSF001434">
    <property type="entry name" value="CGS"/>
    <property type="match status" value="1"/>
</dbReference>
<evidence type="ECO:0000256" key="9">
    <source>
        <dbReference type="RuleBase" id="RU362118"/>
    </source>
</evidence>
<dbReference type="InterPro" id="IPR015421">
    <property type="entry name" value="PyrdxlP-dep_Trfase_major"/>
</dbReference>
<sequence length="432" mass="47646">MTPPGPLSNQVKPGISSVEASNTNSVAVSPTVTELSDAEIDGYLPQDRHFATRALHSGYTPSDNEYMAVVPPIVLSTTFEQLSPAVPKKYEYSRSENPMRDVLEKCLASLDNGKYGLCFASGLGALTAIVSLFQSGDHIVCVDDVYGGTSEYLRKIAAKFNVTTTFFDFEDLTKLPNLIKPATKLVLLESPSNPLLKVIDIKAISAAVKAVNKETLILVDNTFLTSYFQKPLNLGADLSMYSLTKYMNGHADVIMGAVVMNDETLYENLKFMQYATGIVPSPFDCYLVNRSLKTLKLRMQEHMKNGLKVAKFLESHPMVEKVLYPGLKSHPNYELAKKQWSGCSGMLAFYLKGDLEVCKRFLKKLKYFMTAGSLGGYESLVQIPSLMSHASVPAEVRKELGITDNLIRVSVGLEDAEDLVEDFNQALNSIKE</sequence>
<dbReference type="InterPro" id="IPR015422">
    <property type="entry name" value="PyrdxlP-dep_Trfase_small"/>
</dbReference>
<evidence type="ECO:0000256" key="2">
    <source>
        <dbReference type="ARBA" id="ARBA00005038"/>
    </source>
</evidence>
<dbReference type="InterPro" id="IPR000277">
    <property type="entry name" value="Cys/Met-Metab_PyrdxlP-dep_enz"/>
</dbReference>
<keyword evidence="5 8" id="KW-0663">Pyridoxal phosphate</keyword>
<evidence type="ECO:0000313" key="10">
    <source>
        <dbReference type="EMBL" id="KAK7603443.1"/>
    </source>
</evidence>
<comment type="cofactor">
    <cofactor evidence="1 9">
        <name>pyridoxal 5'-phosphate</name>
        <dbReference type="ChEBI" id="CHEBI:597326"/>
    </cofactor>
</comment>
<gene>
    <name evidence="10" type="ORF">V9T40_003442</name>
</gene>
<dbReference type="EC" id="4.4.1.1" evidence="4"/>
<dbReference type="EMBL" id="JBBCAQ010000006">
    <property type="protein sequence ID" value="KAK7603443.1"/>
    <property type="molecule type" value="Genomic_DNA"/>
</dbReference>
<keyword evidence="6" id="KW-0028">Amino-acid biosynthesis</keyword>
<dbReference type="FunFam" id="3.90.1150.10:FF:000008">
    <property type="entry name" value="Cystathionine gamma-synthase"/>
    <property type="match status" value="1"/>
</dbReference>
<evidence type="ECO:0000313" key="11">
    <source>
        <dbReference type="Proteomes" id="UP001367676"/>
    </source>
</evidence>
<dbReference type="PANTHER" id="PTHR11808">
    <property type="entry name" value="TRANS-SULFURATION ENZYME FAMILY MEMBER"/>
    <property type="match status" value="1"/>
</dbReference>
<evidence type="ECO:0000256" key="1">
    <source>
        <dbReference type="ARBA" id="ARBA00001933"/>
    </source>
</evidence>
<feature type="modified residue" description="N6-(pyridoxal phosphate)lysine" evidence="8">
    <location>
        <position position="245"/>
    </location>
</feature>
<accession>A0AAN9U2M6</accession>
<evidence type="ECO:0000256" key="8">
    <source>
        <dbReference type="PIRSR" id="PIRSR001434-2"/>
    </source>
</evidence>
<dbReference type="Pfam" id="PF01053">
    <property type="entry name" value="Cys_Met_Meta_PP"/>
    <property type="match status" value="1"/>
</dbReference>
<dbReference type="SUPFAM" id="SSF53383">
    <property type="entry name" value="PLP-dependent transferases"/>
    <property type="match status" value="1"/>
</dbReference>
<dbReference type="Gene3D" id="3.40.640.10">
    <property type="entry name" value="Type I PLP-dependent aspartate aminotransferase-like (Major domain)"/>
    <property type="match status" value="1"/>
</dbReference>
<evidence type="ECO:0000256" key="4">
    <source>
        <dbReference type="ARBA" id="ARBA00012085"/>
    </source>
</evidence>
<dbReference type="InterPro" id="IPR015424">
    <property type="entry name" value="PyrdxlP-dep_Trfase"/>
</dbReference>
<evidence type="ECO:0000256" key="5">
    <source>
        <dbReference type="ARBA" id="ARBA00022898"/>
    </source>
</evidence>
<dbReference type="GO" id="GO:0005737">
    <property type="term" value="C:cytoplasm"/>
    <property type="evidence" value="ECO:0007669"/>
    <property type="project" value="TreeGrafter"/>
</dbReference>
<proteinExistence type="inferred from homology"/>
<comment type="caution">
    <text evidence="10">The sequence shown here is derived from an EMBL/GenBank/DDBJ whole genome shotgun (WGS) entry which is preliminary data.</text>
</comment>
<organism evidence="10 11">
    <name type="scientific">Parthenolecanium corni</name>
    <dbReference type="NCBI Taxonomy" id="536013"/>
    <lineage>
        <taxon>Eukaryota</taxon>
        <taxon>Metazoa</taxon>
        <taxon>Ecdysozoa</taxon>
        <taxon>Arthropoda</taxon>
        <taxon>Hexapoda</taxon>
        <taxon>Insecta</taxon>
        <taxon>Pterygota</taxon>
        <taxon>Neoptera</taxon>
        <taxon>Paraneoptera</taxon>
        <taxon>Hemiptera</taxon>
        <taxon>Sternorrhyncha</taxon>
        <taxon>Coccoidea</taxon>
        <taxon>Coccidae</taxon>
        <taxon>Parthenolecanium</taxon>
    </lineage>
</organism>
<name>A0AAN9U2M6_9HEMI</name>
<evidence type="ECO:0000256" key="6">
    <source>
        <dbReference type="ARBA" id="ARBA00023192"/>
    </source>
</evidence>
<dbReference type="GO" id="GO:0004123">
    <property type="term" value="F:cystathionine gamma-lyase activity"/>
    <property type="evidence" value="ECO:0007669"/>
    <property type="project" value="TreeGrafter"/>
</dbReference>
<dbReference type="PANTHER" id="PTHR11808:SF15">
    <property type="entry name" value="CYSTATHIONINE GAMMA-LYASE"/>
    <property type="match status" value="1"/>
</dbReference>
<comment type="similarity">
    <text evidence="3 9">Belongs to the trans-sulfuration enzymes family.</text>
</comment>
<dbReference type="GO" id="GO:0019343">
    <property type="term" value="P:cysteine biosynthetic process via cystathionine"/>
    <property type="evidence" value="ECO:0007669"/>
    <property type="project" value="TreeGrafter"/>
</dbReference>
<comment type="pathway">
    <text evidence="2">Amino-acid biosynthesis; L-cysteine biosynthesis; L-cysteine from L-homocysteine and L-serine: step 2/2.</text>
</comment>
<protein>
    <recommendedName>
        <fullName evidence="4">cystathionine gamma-lyase</fullName>
        <ecNumber evidence="4">4.4.1.1</ecNumber>
    </recommendedName>
    <alternativeName>
        <fullName evidence="7">Gamma-cystathionase</fullName>
    </alternativeName>
</protein>
<keyword evidence="6" id="KW-0198">Cysteine biosynthesis</keyword>
<dbReference type="GO" id="GO:0030170">
    <property type="term" value="F:pyridoxal phosphate binding"/>
    <property type="evidence" value="ECO:0007669"/>
    <property type="project" value="InterPro"/>
</dbReference>
<reference evidence="10 11" key="1">
    <citation type="submission" date="2024-03" db="EMBL/GenBank/DDBJ databases">
        <title>Adaptation during the transition from Ophiocordyceps entomopathogen to insect associate is accompanied by gene loss and intensified selection.</title>
        <authorList>
            <person name="Ward C.M."/>
            <person name="Onetto C.A."/>
            <person name="Borneman A.R."/>
        </authorList>
    </citation>
    <scope>NUCLEOTIDE SEQUENCE [LARGE SCALE GENOMIC DNA]</scope>
    <source>
        <strain evidence="10">AWRI1</strain>
        <tissue evidence="10">Single Adult Female</tissue>
    </source>
</reference>
<dbReference type="FunFam" id="3.40.640.10:FF:000009">
    <property type="entry name" value="Cystathionine gamma-synthase homolog"/>
    <property type="match status" value="1"/>
</dbReference>
<dbReference type="Proteomes" id="UP001367676">
    <property type="component" value="Unassembled WGS sequence"/>
</dbReference>